<gene>
    <name evidence="2" type="ORF">AVEN_114604_1</name>
</gene>
<dbReference type="InterPro" id="IPR036397">
    <property type="entry name" value="RNaseH_sf"/>
</dbReference>
<dbReference type="GO" id="GO:0004523">
    <property type="term" value="F:RNA-DNA hybrid ribonuclease activity"/>
    <property type="evidence" value="ECO:0007669"/>
    <property type="project" value="InterPro"/>
</dbReference>
<dbReference type="CDD" id="cd09276">
    <property type="entry name" value="Rnase_HI_RT_non_LTR"/>
    <property type="match status" value="1"/>
</dbReference>
<organism evidence="2 3">
    <name type="scientific">Araneus ventricosus</name>
    <name type="common">Orbweaver spider</name>
    <name type="synonym">Epeira ventricosa</name>
    <dbReference type="NCBI Taxonomy" id="182803"/>
    <lineage>
        <taxon>Eukaryota</taxon>
        <taxon>Metazoa</taxon>
        <taxon>Ecdysozoa</taxon>
        <taxon>Arthropoda</taxon>
        <taxon>Chelicerata</taxon>
        <taxon>Arachnida</taxon>
        <taxon>Araneae</taxon>
        <taxon>Araneomorphae</taxon>
        <taxon>Entelegynae</taxon>
        <taxon>Araneoidea</taxon>
        <taxon>Araneidae</taxon>
        <taxon>Araneus</taxon>
    </lineage>
</organism>
<name>A0A4Y2GC45_ARAVE</name>
<evidence type="ECO:0000259" key="1">
    <source>
        <dbReference type="PROSITE" id="PS50879"/>
    </source>
</evidence>
<dbReference type="Proteomes" id="UP000499080">
    <property type="component" value="Unassembled WGS sequence"/>
</dbReference>
<reference evidence="2 3" key="1">
    <citation type="journal article" date="2019" name="Sci. Rep.">
        <title>Orb-weaving spider Araneus ventricosus genome elucidates the spidroin gene catalogue.</title>
        <authorList>
            <person name="Kono N."/>
            <person name="Nakamura H."/>
            <person name="Ohtoshi R."/>
            <person name="Moran D.A.P."/>
            <person name="Shinohara A."/>
            <person name="Yoshida Y."/>
            <person name="Fujiwara M."/>
            <person name="Mori M."/>
            <person name="Tomita M."/>
            <person name="Arakawa K."/>
        </authorList>
    </citation>
    <scope>NUCLEOTIDE SEQUENCE [LARGE SCALE GENOMIC DNA]</scope>
</reference>
<feature type="domain" description="RNase H type-1" evidence="1">
    <location>
        <begin position="116"/>
        <end position="244"/>
    </location>
</feature>
<dbReference type="InterPro" id="IPR012337">
    <property type="entry name" value="RNaseH-like_sf"/>
</dbReference>
<dbReference type="Gene3D" id="3.30.420.10">
    <property type="entry name" value="Ribonuclease H-like superfamily/Ribonuclease H"/>
    <property type="match status" value="1"/>
</dbReference>
<dbReference type="AlphaFoldDB" id="A0A4Y2GC45"/>
<dbReference type="SUPFAM" id="SSF53098">
    <property type="entry name" value="Ribonuclease H-like"/>
    <property type="match status" value="1"/>
</dbReference>
<sequence>MERTLAHGVSGWSRNLTQRLENKLRSIQRPILLSITCAYRTTLTAALQVIAGLMSLHLKIKLESEYVRIPRLRQNIVVGGRTFQPSDYEDTVHGWHNHPAECIKKGRINSEEDIEDKEPTNIFTGGSMSELGVVAAFCILDEQQELHHSWQTRLQEKNSVYQAGMVTIYEAVKYAVTLKSDIKIGSDNQSSLKTIANGSASNKMDREIQTVLLQNTNISLGWIRAHVRHPGNEMADYLANCAITTVGISIHHVSVPRCSIKGKLTE</sequence>
<protein>
    <recommendedName>
        <fullName evidence="1">RNase H type-1 domain-containing protein</fullName>
    </recommendedName>
</protein>
<evidence type="ECO:0000313" key="3">
    <source>
        <dbReference type="Proteomes" id="UP000499080"/>
    </source>
</evidence>
<dbReference type="PROSITE" id="PS50879">
    <property type="entry name" value="RNASE_H_1"/>
    <property type="match status" value="1"/>
</dbReference>
<dbReference type="OrthoDB" id="6514649at2759"/>
<dbReference type="Pfam" id="PF00075">
    <property type="entry name" value="RNase_H"/>
    <property type="match status" value="1"/>
</dbReference>
<accession>A0A4Y2GC45</accession>
<keyword evidence="3" id="KW-1185">Reference proteome</keyword>
<dbReference type="EMBL" id="BGPR01001317">
    <property type="protein sequence ID" value="GBM50951.1"/>
    <property type="molecule type" value="Genomic_DNA"/>
</dbReference>
<dbReference type="GO" id="GO:0003676">
    <property type="term" value="F:nucleic acid binding"/>
    <property type="evidence" value="ECO:0007669"/>
    <property type="project" value="InterPro"/>
</dbReference>
<dbReference type="InterPro" id="IPR002156">
    <property type="entry name" value="RNaseH_domain"/>
</dbReference>
<comment type="caution">
    <text evidence="2">The sequence shown here is derived from an EMBL/GenBank/DDBJ whole genome shotgun (WGS) entry which is preliminary data.</text>
</comment>
<evidence type="ECO:0000313" key="2">
    <source>
        <dbReference type="EMBL" id="GBM50951.1"/>
    </source>
</evidence>
<proteinExistence type="predicted"/>